<evidence type="ECO:0000256" key="1">
    <source>
        <dbReference type="ARBA" id="ARBA00023017"/>
    </source>
</evidence>
<dbReference type="GO" id="GO:0045504">
    <property type="term" value="F:dynein heavy chain binding"/>
    <property type="evidence" value="ECO:0007669"/>
    <property type="project" value="TreeGrafter"/>
</dbReference>
<evidence type="ECO:0000256" key="6">
    <source>
        <dbReference type="SAM" id="MobiDB-lite"/>
    </source>
</evidence>
<evidence type="ECO:0000256" key="4">
    <source>
        <dbReference type="ARBA" id="ARBA00038114"/>
    </source>
</evidence>
<keyword evidence="3" id="KW-0505">Motor protein</keyword>
<protein>
    <submittedName>
        <fullName evidence="7">Uncharacterized protein</fullName>
    </submittedName>
</protein>
<evidence type="ECO:0000313" key="7">
    <source>
        <dbReference type="EMBL" id="KAG8192494.1"/>
    </source>
</evidence>
<comment type="similarity">
    <text evidence="4">Belongs to the inner dynein arm light chain family.</text>
</comment>
<dbReference type="GO" id="GO:0005930">
    <property type="term" value="C:axoneme"/>
    <property type="evidence" value="ECO:0007669"/>
    <property type="project" value="TreeGrafter"/>
</dbReference>
<keyword evidence="8" id="KW-1185">Reference proteome</keyword>
<dbReference type="GO" id="GO:0030286">
    <property type="term" value="C:dynein complex"/>
    <property type="evidence" value="ECO:0007669"/>
    <property type="project" value="UniProtKB-KW"/>
</dbReference>
<accession>A0AAV6V703</accession>
<evidence type="ECO:0000256" key="3">
    <source>
        <dbReference type="ARBA" id="ARBA00023175"/>
    </source>
</evidence>
<evidence type="ECO:0000313" key="8">
    <source>
        <dbReference type="Proteomes" id="UP000827092"/>
    </source>
</evidence>
<dbReference type="Proteomes" id="UP000827092">
    <property type="component" value="Unassembled WGS sequence"/>
</dbReference>
<keyword evidence="2 5" id="KW-0175">Coiled coil</keyword>
<dbReference type="GO" id="GO:0097546">
    <property type="term" value="C:ciliary base"/>
    <property type="evidence" value="ECO:0007669"/>
    <property type="project" value="TreeGrafter"/>
</dbReference>
<dbReference type="AlphaFoldDB" id="A0AAV6V703"/>
<gene>
    <name evidence="7" type="ORF">JTE90_018018</name>
</gene>
<feature type="region of interest" description="Disordered" evidence="6">
    <location>
        <begin position="1"/>
        <end position="46"/>
    </location>
</feature>
<comment type="caution">
    <text evidence="7">The sequence shown here is derived from an EMBL/GenBank/DDBJ whole genome shotgun (WGS) entry which is preliminary data.</text>
</comment>
<sequence>MTALNEPGIIKYEEIFLPDEEPVPSTSKEDDVEESSESDSEDDDDLTYEICGASTDQLNRAEKIRSETIGRILDSILPPRKIRNDGKTYLLRLSREPATRDHVSELSQRFEEVLKERQVRMNGFCPIRREIYDLLFDELIRQSGIHCPERGSFLLRVRDEFRMSLDAQQKLFDSGVEFGGRKALEGEIERRTVEIQCNQLREEVEAAEKSVSDLRAMMEAEETESQMRMEAREAKHRERIEFLTKLNKQLEDQISYIRPG</sequence>
<feature type="compositionally biased region" description="Acidic residues" evidence="6">
    <location>
        <begin position="30"/>
        <end position="46"/>
    </location>
</feature>
<reference evidence="7 8" key="1">
    <citation type="journal article" date="2022" name="Nat. Ecol. Evol.">
        <title>A masculinizing supergene underlies an exaggerated male reproductive morph in a spider.</title>
        <authorList>
            <person name="Hendrickx F."/>
            <person name="De Corte Z."/>
            <person name="Sonet G."/>
            <person name="Van Belleghem S.M."/>
            <person name="Kostlbacher S."/>
            <person name="Vangestel C."/>
        </authorList>
    </citation>
    <scope>NUCLEOTIDE SEQUENCE [LARGE SCALE GENOMIC DNA]</scope>
    <source>
        <strain evidence="7">W744_W776</strain>
    </source>
</reference>
<dbReference type="PANTHER" id="PTHR13183:SF0">
    <property type="entry name" value="AXONEMAL DYNEIN LIGHT INTERMEDIATE POLYPEPTIDE 1"/>
    <property type="match status" value="1"/>
</dbReference>
<proteinExistence type="inferred from homology"/>
<evidence type="ECO:0000256" key="5">
    <source>
        <dbReference type="SAM" id="Coils"/>
    </source>
</evidence>
<keyword evidence="1" id="KW-0243">Dynein</keyword>
<name>A0AAV6V703_9ARAC</name>
<feature type="coiled-coil region" evidence="5">
    <location>
        <begin position="190"/>
        <end position="253"/>
    </location>
</feature>
<dbReference type="PANTHER" id="PTHR13183">
    <property type="entry name" value="AXONEMAL INNER ARM DYNEIN LIGHT CHAIN 28"/>
    <property type="match status" value="1"/>
</dbReference>
<organism evidence="7 8">
    <name type="scientific">Oedothorax gibbosus</name>
    <dbReference type="NCBI Taxonomy" id="931172"/>
    <lineage>
        <taxon>Eukaryota</taxon>
        <taxon>Metazoa</taxon>
        <taxon>Ecdysozoa</taxon>
        <taxon>Arthropoda</taxon>
        <taxon>Chelicerata</taxon>
        <taxon>Arachnida</taxon>
        <taxon>Araneae</taxon>
        <taxon>Araneomorphae</taxon>
        <taxon>Entelegynae</taxon>
        <taxon>Araneoidea</taxon>
        <taxon>Linyphiidae</taxon>
        <taxon>Erigoninae</taxon>
        <taxon>Oedothorax</taxon>
    </lineage>
</organism>
<evidence type="ECO:0000256" key="2">
    <source>
        <dbReference type="ARBA" id="ARBA00023054"/>
    </source>
</evidence>
<dbReference type="EMBL" id="JAFNEN010000139">
    <property type="protein sequence ID" value="KAG8192494.1"/>
    <property type="molecule type" value="Genomic_DNA"/>
</dbReference>
<dbReference type="InterPro" id="IPR019347">
    <property type="entry name" value="Axonemal_dynein_light_chain"/>
</dbReference>
<dbReference type="Pfam" id="PF10211">
    <property type="entry name" value="Ax_dynein_light"/>
    <property type="match status" value="1"/>
</dbReference>